<protein>
    <recommendedName>
        <fullName evidence="4">Major facilitator superfamily (MFS) profile domain-containing protein</fullName>
    </recommendedName>
</protein>
<dbReference type="SUPFAM" id="SSF103473">
    <property type="entry name" value="MFS general substrate transporter"/>
    <property type="match status" value="1"/>
</dbReference>
<dbReference type="AlphaFoldDB" id="A0A9W9FH33"/>
<dbReference type="OrthoDB" id="2213137at2759"/>
<organism evidence="2 3">
    <name type="scientific">Penicillium argentinense</name>
    <dbReference type="NCBI Taxonomy" id="1131581"/>
    <lineage>
        <taxon>Eukaryota</taxon>
        <taxon>Fungi</taxon>
        <taxon>Dikarya</taxon>
        <taxon>Ascomycota</taxon>
        <taxon>Pezizomycotina</taxon>
        <taxon>Eurotiomycetes</taxon>
        <taxon>Eurotiomycetidae</taxon>
        <taxon>Eurotiales</taxon>
        <taxon>Aspergillaceae</taxon>
        <taxon>Penicillium</taxon>
    </lineage>
</organism>
<evidence type="ECO:0000256" key="1">
    <source>
        <dbReference type="SAM" id="Phobius"/>
    </source>
</evidence>
<dbReference type="Gene3D" id="1.20.1250.20">
    <property type="entry name" value="MFS general substrate transporter like domains"/>
    <property type="match status" value="1"/>
</dbReference>
<dbReference type="GeneID" id="81358472"/>
<feature type="transmembrane region" description="Helical" evidence="1">
    <location>
        <begin position="187"/>
        <end position="210"/>
    </location>
</feature>
<accession>A0A9W9FH33</accession>
<gene>
    <name evidence="2" type="ORF">N7532_007000</name>
</gene>
<dbReference type="InterPro" id="IPR050327">
    <property type="entry name" value="Proton-linked_MCT"/>
</dbReference>
<feature type="transmembrane region" description="Helical" evidence="1">
    <location>
        <begin position="116"/>
        <end position="138"/>
    </location>
</feature>
<keyword evidence="1" id="KW-0472">Membrane</keyword>
<dbReference type="PANTHER" id="PTHR11360:SF287">
    <property type="entry name" value="MFS MONOCARBOXYLATE TRANSPORTER"/>
    <property type="match status" value="1"/>
</dbReference>
<keyword evidence="1" id="KW-0812">Transmembrane</keyword>
<feature type="transmembrane region" description="Helical" evidence="1">
    <location>
        <begin position="158"/>
        <end position="180"/>
    </location>
</feature>
<feature type="transmembrane region" description="Helical" evidence="1">
    <location>
        <begin position="43"/>
        <end position="63"/>
    </location>
</feature>
<sequence>MSSFATRVWHLIVTQGILYPFGACMLYYPTFIFIDEWFIKKKGLAFGICWVGSGIAGVAFPLIAKYALSRFSFQVTMWAWAILMFILTGPFLPFVKRRLPLSTPSSSGSQQIAPSFLSSRTFIILQFGNILQSLGYFIPSIYLATYARSVVGEIGFGTTAPIVSMNAGMTLGFIVIGLLIDRCHVVNVLFTSAIGAALSVFMVWGISISLPPLCVFAMLYGTFAGSGPAAWPGIVQLLRNRDQAIPAGFVLSLLAAGRGVGSIACGPISEALMKGGWTLTGRSKLGYGTEFGILIVFTGMTATFGALGFGARKLGIIQ</sequence>
<proteinExistence type="predicted"/>
<feature type="transmembrane region" description="Helical" evidence="1">
    <location>
        <begin position="75"/>
        <end position="95"/>
    </location>
</feature>
<dbReference type="PANTHER" id="PTHR11360">
    <property type="entry name" value="MONOCARBOXYLATE TRANSPORTER"/>
    <property type="match status" value="1"/>
</dbReference>
<dbReference type="InterPro" id="IPR036259">
    <property type="entry name" value="MFS_trans_sf"/>
</dbReference>
<reference evidence="2" key="2">
    <citation type="journal article" date="2023" name="IMA Fungus">
        <title>Comparative genomic study of the Penicillium genus elucidates a diverse pangenome and 15 lateral gene transfer events.</title>
        <authorList>
            <person name="Petersen C."/>
            <person name="Sorensen T."/>
            <person name="Nielsen M.R."/>
            <person name="Sondergaard T.E."/>
            <person name="Sorensen J.L."/>
            <person name="Fitzpatrick D.A."/>
            <person name="Frisvad J.C."/>
            <person name="Nielsen K.L."/>
        </authorList>
    </citation>
    <scope>NUCLEOTIDE SEQUENCE</scope>
    <source>
        <strain evidence="2">IBT 30761</strain>
    </source>
</reference>
<comment type="caution">
    <text evidence="2">The sequence shown here is derived from an EMBL/GenBank/DDBJ whole genome shotgun (WGS) entry which is preliminary data.</text>
</comment>
<evidence type="ECO:0000313" key="3">
    <source>
        <dbReference type="Proteomes" id="UP001149074"/>
    </source>
</evidence>
<feature type="transmembrane region" description="Helical" evidence="1">
    <location>
        <begin position="289"/>
        <end position="311"/>
    </location>
</feature>
<feature type="transmembrane region" description="Helical" evidence="1">
    <location>
        <begin position="12"/>
        <end position="31"/>
    </location>
</feature>
<dbReference type="Proteomes" id="UP001149074">
    <property type="component" value="Unassembled WGS sequence"/>
</dbReference>
<keyword evidence="1" id="KW-1133">Transmembrane helix</keyword>
<reference evidence="2" key="1">
    <citation type="submission" date="2022-11" db="EMBL/GenBank/DDBJ databases">
        <authorList>
            <person name="Petersen C."/>
        </authorList>
    </citation>
    <scope>NUCLEOTIDE SEQUENCE</scope>
    <source>
        <strain evidence="2">IBT 30761</strain>
    </source>
</reference>
<keyword evidence="3" id="KW-1185">Reference proteome</keyword>
<feature type="transmembrane region" description="Helical" evidence="1">
    <location>
        <begin position="216"/>
        <end position="235"/>
    </location>
</feature>
<evidence type="ECO:0000313" key="2">
    <source>
        <dbReference type="EMBL" id="KAJ5099999.1"/>
    </source>
</evidence>
<feature type="transmembrane region" description="Helical" evidence="1">
    <location>
        <begin position="247"/>
        <end position="269"/>
    </location>
</feature>
<dbReference type="RefSeq" id="XP_056475652.1">
    <property type="nucleotide sequence ID" value="XM_056619493.1"/>
</dbReference>
<name>A0A9W9FH33_9EURO</name>
<evidence type="ECO:0008006" key="4">
    <source>
        <dbReference type="Google" id="ProtNLM"/>
    </source>
</evidence>
<dbReference type="EMBL" id="JAPQKI010000005">
    <property type="protein sequence ID" value="KAJ5099999.1"/>
    <property type="molecule type" value="Genomic_DNA"/>
</dbReference>